<keyword evidence="1" id="KW-1133">Transmembrane helix</keyword>
<dbReference type="EMBL" id="BAAARB010000020">
    <property type="protein sequence ID" value="GAA2388800.1"/>
    <property type="molecule type" value="Genomic_DNA"/>
</dbReference>
<proteinExistence type="predicted"/>
<dbReference type="PANTHER" id="PTHR37981:SF1">
    <property type="entry name" value="SGNH HYDROLASE-TYPE ESTERASE DOMAIN-CONTAINING PROTEIN"/>
    <property type="match status" value="1"/>
</dbReference>
<dbReference type="Proteomes" id="UP001501170">
    <property type="component" value="Unassembled WGS sequence"/>
</dbReference>
<reference evidence="3 4" key="1">
    <citation type="journal article" date="2019" name="Int. J. Syst. Evol. Microbiol.">
        <title>The Global Catalogue of Microorganisms (GCM) 10K type strain sequencing project: providing services to taxonomists for standard genome sequencing and annotation.</title>
        <authorList>
            <consortium name="The Broad Institute Genomics Platform"/>
            <consortium name="The Broad Institute Genome Sequencing Center for Infectious Disease"/>
            <person name="Wu L."/>
            <person name="Ma J."/>
        </authorList>
    </citation>
    <scope>NUCLEOTIDE SEQUENCE [LARGE SCALE GENOMIC DNA]</scope>
    <source>
        <strain evidence="3 4">JCM 16227</strain>
    </source>
</reference>
<keyword evidence="1" id="KW-0472">Membrane</keyword>
<dbReference type="PANTHER" id="PTHR37981">
    <property type="entry name" value="LIPASE 2"/>
    <property type="match status" value="1"/>
</dbReference>
<dbReference type="InterPro" id="IPR036514">
    <property type="entry name" value="SGNH_hydro_sf"/>
</dbReference>
<keyword evidence="4" id="KW-1185">Reference proteome</keyword>
<organism evidence="3 4">
    <name type="scientific">Gordonia cholesterolivorans</name>
    <dbReference type="NCBI Taxonomy" id="559625"/>
    <lineage>
        <taxon>Bacteria</taxon>
        <taxon>Bacillati</taxon>
        <taxon>Actinomycetota</taxon>
        <taxon>Actinomycetes</taxon>
        <taxon>Mycobacteriales</taxon>
        <taxon>Gordoniaceae</taxon>
        <taxon>Gordonia</taxon>
    </lineage>
</organism>
<protein>
    <submittedName>
        <fullName evidence="3">SGNH/GDSL hydrolase family protein</fullName>
    </submittedName>
</protein>
<gene>
    <name evidence="3" type="ORF">GCM10009855_31190</name>
</gene>
<dbReference type="SUPFAM" id="SSF52266">
    <property type="entry name" value="SGNH hydrolase"/>
    <property type="match status" value="1"/>
</dbReference>
<comment type="caution">
    <text evidence="3">The sequence shown here is derived from an EMBL/GenBank/DDBJ whole genome shotgun (WGS) entry which is preliminary data.</text>
</comment>
<sequence>MAVTPTLRGALVSASVAVVALVAIVAGAVWMIDATPHDHPEPAAPAMRPALVHLGDSYASGAGTSPLVEDSPLMCQRSAVNFGETVGRMRGLKVTDVSCAGATTDDLSASQYDGVAPQLDALGPDTAYVTVMIGGNDSALFTTLVGECTRLAQDDPTGAPCRSALGRRPFREISAGTGPAVAAGLREIRSRAPRAEVFIVGYPWLMPEKTTCRPAVGIADGDAEYVHRVEAALNGAIAAAARETGATYIDMAARSIGHEACSPRGMRWIEPQIGADSPIVMHPNEAGQRAIADAVAQHIR</sequence>
<dbReference type="CDD" id="cd01823">
    <property type="entry name" value="SEST_like"/>
    <property type="match status" value="1"/>
</dbReference>
<evidence type="ECO:0000259" key="2">
    <source>
        <dbReference type="Pfam" id="PF13472"/>
    </source>
</evidence>
<dbReference type="InterPro" id="IPR037460">
    <property type="entry name" value="SEST-like"/>
</dbReference>
<evidence type="ECO:0000313" key="4">
    <source>
        <dbReference type="Proteomes" id="UP001501170"/>
    </source>
</evidence>
<keyword evidence="3" id="KW-0378">Hydrolase</keyword>
<dbReference type="Gene3D" id="3.40.50.1110">
    <property type="entry name" value="SGNH hydrolase"/>
    <property type="match status" value="1"/>
</dbReference>
<dbReference type="Pfam" id="PF13472">
    <property type="entry name" value="Lipase_GDSL_2"/>
    <property type="match status" value="1"/>
</dbReference>
<feature type="domain" description="SGNH hydrolase-type esterase" evidence="2">
    <location>
        <begin position="54"/>
        <end position="290"/>
    </location>
</feature>
<feature type="transmembrane region" description="Helical" evidence="1">
    <location>
        <begin position="12"/>
        <end position="32"/>
    </location>
</feature>
<dbReference type="InterPro" id="IPR013830">
    <property type="entry name" value="SGNH_hydro"/>
</dbReference>
<dbReference type="GO" id="GO:0016787">
    <property type="term" value="F:hydrolase activity"/>
    <property type="evidence" value="ECO:0007669"/>
    <property type="project" value="UniProtKB-KW"/>
</dbReference>
<name>A0ABN3HWH0_9ACTN</name>
<keyword evidence="1" id="KW-0812">Transmembrane</keyword>
<evidence type="ECO:0000313" key="3">
    <source>
        <dbReference type="EMBL" id="GAA2388800.1"/>
    </source>
</evidence>
<evidence type="ECO:0000256" key="1">
    <source>
        <dbReference type="SAM" id="Phobius"/>
    </source>
</evidence>
<accession>A0ABN3HWH0</accession>